<reference evidence="1 2" key="1">
    <citation type="submission" date="2017-04" db="EMBL/GenBank/DDBJ databases">
        <authorList>
            <person name="Afonso C.L."/>
            <person name="Miller P.J."/>
            <person name="Scott M.A."/>
            <person name="Spackman E."/>
            <person name="Goraichik I."/>
            <person name="Dimitrov K.M."/>
            <person name="Suarez D.L."/>
            <person name="Swayne D.E."/>
        </authorList>
    </citation>
    <scope>NUCLEOTIDE SEQUENCE [LARGE SCALE GENOMIC DNA]</scope>
    <source>
        <strain evidence="1 2">DSM 23236</strain>
    </source>
</reference>
<dbReference type="RefSeq" id="WP_084090821.1">
    <property type="nucleotide sequence ID" value="NZ_FWXD01000011.1"/>
</dbReference>
<dbReference type="STRING" id="1121001.SAMN02745857_02170"/>
<evidence type="ECO:0008006" key="3">
    <source>
        <dbReference type="Google" id="ProtNLM"/>
    </source>
</evidence>
<proteinExistence type="predicted"/>
<accession>A0A1W1XNK1</accession>
<evidence type="ECO:0000313" key="1">
    <source>
        <dbReference type="EMBL" id="SMC25442.1"/>
    </source>
</evidence>
<evidence type="ECO:0000313" key="2">
    <source>
        <dbReference type="Proteomes" id="UP000192761"/>
    </source>
</evidence>
<dbReference type="EMBL" id="FWXD01000011">
    <property type="protein sequence ID" value="SMC25442.1"/>
    <property type="molecule type" value="Genomic_DNA"/>
</dbReference>
<gene>
    <name evidence="1" type="ORF">SAMN02745857_02170</name>
</gene>
<keyword evidence="2" id="KW-1185">Reference proteome</keyword>
<protein>
    <recommendedName>
        <fullName evidence="3">DUF1444 family protein</fullName>
    </recommendedName>
</protein>
<dbReference type="OrthoDB" id="6770354at2"/>
<dbReference type="AlphaFoldDB" id="A0A1W1XNK1"/>
<sequence length="397" mass="43861">MSILDFFRPPTMARYARLLQGKLSELGDVRPWQFDALEERLFLPSTASGKPEGVINLATMYAEYLAASRSQRRSMLHATAMVQLQAHLPDSYADARPHLLPAVRPAAERGLQALQLDDDEDAAFRALGADLEISLVYDTEYAMARLSAQHLADWGVDFDTAYQDALLNLRARSTQPLEDMGGVFRSPYEDCHDAARILLTDMLHRLPLRGAPVVMIPNRSVLLVTGDQNEAALLPLVEAAANILQQPRPLSPLLLRLGPQGWAAWQPPSCVAALQLLRVGSEAQDYAAQKQLLEQKFEREGTDVFVASYSAVRDAQGEVFSYCSWAEGVHSLLPQTDRIAFKRSDDRLVMVPWAQVVADAGTMLCPGTYAPARFEVAAFPSAALLARWSELHHDAVV</sequence>
<dbReference type="Proteomes" id="UP000192761">
    <property type="component" value="Unassembled WGS sequence"/>
</dbReference>
<organism evidence="1 2">
    <name type="scientific">Andreprevotia lacus DSM 23236</name>
    <dbReference type="NCBI Taxonomy" id="1121001"/>
    <lineage>
        <taxon>Bacteria</taxon>
        <taxon>Pseudomonadati</taxon>
        <taxon>Pseudomonadota</taxon>
        <taxon>Betaproteobacteria</taxon>
        <taxon>Neisseriales</taxon>
        <taxon>Chitinibacteraceae</taxon>
        <taxon>Andreprevotia</taxon>
    </lineage>
</organism>
<name>A0A1W1XNK1_9NEIS</name>